<dbReference type="RefSeq" id="WP_151114252.1">
    <property type="nucleotide sequence ID" value="NZ_WKJQ01000003.1"/>
</dbReference>
<protein>
    <submittedName>
        <fullName evidence="1">Uncharacterized protein</fullName>
    </submittedName>
</protein>
<evidence type="ECO:0000313" key="1">
    <source>
        <dbReference type="EMBL" id="MRW98264.1"/>
    </source>
</evidence>
<accession>A0A6A8GB01</accession>
<evidence type="ECO:0000313" key="2">
    <source>
        <dbReference type="Proteomes" id="UP000443423"/>
    </source>
</evidence>
<proteinExistence type="predicted"/>
<reference evidence="1 2" key="1">
    <citation type="submission" date="2019-11" db="EMBL/GenBank/DDBJ databases">
        <title>Whole genome sequence of Haloferax sp. MBLA0078.</title>
        <authorList>
            <person name="Seo M.-J."/>
            <person name="Cho E.-S."/>
        </authorList>
    </citation>
    <scope>NUCLEOTIDE SEQUENCE [LARGE SCALE GENOMIC DNA]</scope>
    <source>
        <strain evidence="1 2">MBLA0078</strain>
    </source>
</reference>
<keyword evidence="2" id="KW-1185">Reference proteome</keyword>
<dbReference type="Proteomes" id="UP000443423">
    <property type="component" value="Unassembled WGS sequence"/>
</dbReference>
<name>A0A6A8GB01_9EURY</name>
<sequence>MNTLLVGGCGFTGTAEVDGAQDLGRLTSTTAIGRREQSWAACVDATSVATFVLTSLTTEALR</sequence>
<organism evidence="1 2">
    <name type="scientific">Haloferax marinum</name>
    <dbReference type="NCBI Taxonomy" id="2666143"/>
    <lineage>
        <taxon>Archaea</taxon>
        <taxon>Methanobacteriati</taxon>
        <taxon>Methanobacteriota</taxon>
        <taxon>Stenosarchaea group</taxon>
        <taxon>Halobacteria</taxon>
        <taxon>Halobacteriales</taxon>
        <taxon>Haloferacaceae</taxon>
        <taxon>Haloferax</taxon>
    </lineage>
</organism>
<comment type="caution">
    <text evidence="1">The sequence shown here is derived from an EMBL/GenBank/DDBJ whole genome shotgun (WGS) entry which is preliminary data.</text>
</comment>
<gene>
    <name evidence="1" type="ORF">GJR99_16990</name>
</gene>
<dbReference type="AlphaFoldDB" id="A0A6A8GB01"/>
<dbReference type="EMBL" id="WKJQ01000003">
    <property type="protein sequence ID" value="MRW98264.1"/>
    <property type="molecule type" value="Genomic_DNA"/>
</dbReference>